<evidence type="ECO:0000313" key="2">
    <source>
        <dbReference type="Proteomes" id="UP000076837"/>
    </source>
</evidence>
<sequence>MLTSHLSLLSPTRLTRLLSHDAAHFAALLSPRTSIVPDEFAARESALTDVSTSTPTLESLQTYNRGFVNEERKEQLRCEKALRSFPAYLEAVGERVIRRRARRESDTQAIRVLAPVCF</sequence>
<gene>
    <name evidence="1" type="ORF">ST47_g9141</name>
</gene>
<dbReference type="AlphaFoldDB" id="A0A162XJK5"/>
<keyword evidence="2" id="KW-1185">Reference proteome</keyword>
<protein>
    <submittedName>
        <fullName evidence="1">Uncharacterized protein</fullName>
    </submittedName>
</protein>
<dbReference type="EMBL" id="JYNV01000290">
    <property type="protein sequence ID" value="KZM19581.1"/>
    <property type="molecule type" value="Genomic_DNA"/>
</dbReference>
<organism evidence="1 2">
    <name type="scientific">Didymella rabiei</name>
    <name type="common">Chickpea ascochyta blight fungus</name>
    <name type="synonym">Mycosphaerella rabiei</name>
    <dbReference type="NCBI Taxonomy" id="5454"/>
    <lineage>
        <taxon>Eukaryota</taxon>
        <taxon>Fungi</taxon>
        <taxon>Dikarya</taxon>
        <taxon>Ascomycota</taxon>
        <taxon>Pezizomycotina</taxon>
        <taxon>Dothideomycetes</taxon>
        <taxon>Pleosporomycetidae</taxon>
        <taxon>Pleosporales</taxon>
        <taxon>Pleosporineae</taxon>
        <taxon>Didymellaceae</taxon>
        <taxon>Ascochyta</taxon>
    </lineage>
</organism>
<accession>A0A162XJK5</accession>
<name>A0A162XJK5_DIDRA</name>
<dbReference type="Proteomes" id="UP000076837">
    <property type="component" value="Unassembled WGS sequence"/>
</dbReference>
<comment type="caution">
    <text evidence="1">The sequence shown here is derived from an EMBL/GenBank/DDBJ whole genome shotgun (WGS) entry which is preliminary data.</text>
</comment>
<reference evidence="1 2" key="1">
    <citation type="journal article" date="2016" name="Sci. Rep.">
        <title>Draft genome sequencing and secretome analysis of fungal phytopathogen Ascochyta rabiei provides insight into the necrotrophic effector repertoire.</title>
        <authorList>
            <person name="Verma S."/>
            <person name="Gazara R.K."/>
            <person name="Nizam S."/>
            <person name="Parween S."/>
            <person name="Chattopadhyay D."/>
            <person name="Verma P.K."/>
        </authorList>
    </citation>
    <scope>NUCLEOTIDE SEQUENCE [LARGE SCALE GENOMIC DNA]</scope>
    <source>
        <strain evidence="1 2">ArDII</strain>
    </source>
</reference>
<proteinExistence type="predicted"/>
<evidence type="ECO:0000313" key="1">
    <source>
        <dbReference type="EMBL" id="KZM19581.1"/>
    </source>
</evidence>